<protein>
    <submittedName>
        <fullName evidence="4">Brix domain-containing protein</fullName>
    </submittedName>
</protein>
<dbReference type="STRING" id="387005.A0A183HWV2"/>
<gene>
    <name evidence="2" type="ORF">OFLC_LOCUS11970</name>
</gene>
<dbReference type="WBParaSite" id="OFLC_0001196401-mRNA-1">
    <property type="protein sequence ID" value="OFLC_0001196401-mRNA-1"/>
    <property type="gene ID" value="OFLC_0001196401"/>
</dbReference>
<evidence type="ECO:0000313" key="2">
    <source>
        <dbReference type="EMBL" id="VDO80778.1"/>
    </source>
</evidence>
<dbReference type="EMBL" id="UZAJ01017953">
    <property type="protein sequence ID" value="VDO80778.1"/>
    <property type="molecule type" value="Genomic_DNA"/>
</dbReference>
<organism evidence="4">
    <name type="scientific">Onchocerca flexuosa</name>
    <dbReference type="NCBI Taxonomy" id="387005"/>
    <lineage>
        <taxon>Eukaryota</taxon>
        <taxon>Metazoa</taxon>
        <taxon>Ecdysozoa</taxon>
        <taxon>Nematoda</taxon>
        <taxon>Chromadorea</taxon>
        <taxon>Rhabditida</taxon>
        <taxon>Spirurina</taxon>
        <taxon>Spiruromorpha</taxon>
        <taxon>Filarioidea</taxon>
        <taxon>Onchocercidae</taxon>
        <taxon>Onchocerca</taxon>
    </lineage>
</organism>
<reference evidence="4" key="1">
    <citation type="submission" date="2016-06" db="UniProtKB">
        <authorList>
            <consortium name="WormBaseParasite"/>
        </authorList>
    </citation>
    <scope>IDENTIFICATION</scope>
</reference>
<sequence length="66" mass="7675">MFLKKPTKDLRPDSEEEEVQNVLPPMKKRDFTVEQLLPFDGVRNERILIALCGKVSASFQVFFFSN</sequence>
<evidence type="ECO:0000313" key="3">
    <source>
        <dbReference type="Proteomes" id="UP000267606"/>
    </source>
</evidence>
<evidence type="ECO:0000256" key="1">
    <source>
        <dbReference type="SAM" id="MobiDB-lite"/>
    </source>
</evidence>
<dbReference type="Proteomes" id="UP000267606">
    <property type="component" value="Unassembled WGS sequence"/>
</dbReference>
<dbReference type="AlphaFoldDB" id="A0A183HWV2"/>
<keyword evidence="3" id="KW-1185">Reference proteome</keyword>
<name>A0A183HWV2_9BILA</name>
<proteinExistence type="predicted"/>
<accession>A0A183HWV2</accession>
<feature type="compositionally biased region" description="Basic and acidic residues" evidence="1">
    <location>
        <begin position="1"/>
        <end position="13"/>
    </location>
</feature>
<evidence type="ECO:0000313" key="4">
    <source>
        <dbReference type="WBParaSite" id="OFLC_0001196401-mRNA-1"/>
    </source>
</evidence>
<feature type="region of interest" description="Disordered" evidence="1">
    <location>
        <begin position="1"/>
        <end position="21"/>
    </location>
</feature>
<reference evidence="2 3" key="2">
    <citation type="submission" date="2018-11" db="EMBL/GenBank/DDBJ databases">
        <authorList>
            <consortium name="Pathogen Informatics"/>
        </authorList>
    </citation>
    <scope>NUCLEOTIDE SEQUENCE [LARGE SCALE GENOMIC DNA]</scope>
</reference>